<sequence length="223" mass="24937">MRRNHLLLVRPSHLCSRNCEIGNGNIFAAEDATATPEYVHLLRLHDGLKKDNERFSAVNAQLVNDNKECKRRIGDLNVTLASQRSESVDQLVERSDLRDTIGNLGEQLSQRKATVSQLTQSRESVLQRNVELEGTVRRLEDELAGANFVMAQARSDLREARMYAVNLFKPLTNIAVAADDALALMQDEDDSDEHSFIDLTQSSDDAMNVSFIQGDIQGDVPEK</sequence>
<organism evidence="1 2">
    <name type="scientific">Mycena chlorophos</name>
    <name type="common">Agaric fungus</name>
    <name type="synonym">Agaricus chlorophos</name>
    <dbReference type="NCBI Taxonomy" id="658473"/>
    <lineage>
        <taxon>Eukaryota</taxon>
        <taxon>Fungi</taxon>
        <taxon>Dikarya</taxon>
        <taxon>Basidiomycota</taxon>
        <taxon>Agaricomycotina</taxon>
        <taxon>Agaricomycetes</taxon>
        <taxon>Agaricomycetidae</taxon>
        <taxon>Agaricales</taxon>
        <taxon>Marasmiineae</taxon>
        <taxon>Mycenaceae</taxon>
        <taxon>Mycena</taxon>
    </lineage>
</organism>
<evidence type="ECO:0000313" key="2">
    <source>
        <dbReference type="Proteomes" id="UP000815677"/>
    </source>
</evidence>
<protein>
    <submittedName>
        <fullName evidence="1">Uncharacterized protein</fullName>
    </submittedName>
</protein>
<dbReference type="Proteomes" id="UP000815677">
    <property type="component" value="Unassembled WGS sequence"/>
</dbReference>
<gene>
    <name evidence="1" type="ORF">MCHLO_02905</name>
</gene>
<dbReference type="EMBL" id="DF841072">
    <property type="protein sequence ID" value="GAT45319.1"/>
    <property type="molecule type" value="Genomic_DNA"/>
</dbReference>
<proteinExistence type="predicted"/>
<keyword evidence="2" id="KW-1185">Reference proteome</keyword>
<accession>A0ABQ0L2C4</accession>
<evidence type="ECO:0000313" key="1">
    <source>
        <dbReference type="EMBL" id="GAT45319.1"/>
    </source>
</evidence>
<name>A0ABQ0L2C4_MYCCL</name>
<reference evidence="1" key="1">
    <citation type="submission" date="2014-09" db="EMBL/GenBank/DDBJ databases">
        <title>Genome sequence of the luminous mushroom Mycena chlorophos for searching fungal bioluminescence genes.</title>
        <authorList>
            <person name="Tanaka Y."/>
            <person name="Kasuga D."/>
            <person name="Oba Y."/>
            <person name="Hase S."/>
            <person name="Sato K."/>
            <person name="Oba Y."/>
            <person name="Sakakibara Y."/>
        </authorList>
    </citation>
    <scope>NUCLEOTIDE SEQUENCE</scope>
</reference>